<sequence>MAPGRVRLAEADPDLVEGLDEVAASEARRSLIAPLRIVERGSWSPGAEQFGSQKFIGLLILRGLITRRVALADRSCTELLGEGDLLRPDLDDGEHAVAPFEAWFEVLERVEVAVLDGETADQICRWPEVMAVIVERAMMRARYLAGHLTLTQFTRVDERLLILFWHLAERWGRVGLHGVRLDLPVTHEVLAGVVAARRPSVTTAVGHLEDRGLISVPRRGVWLLHGKPHDLRANAAAEGA</sequence>
<gene>
    <name evidence="2" type="ORF">AVDCRST_MAG45-2361</name>
</gene>
<feature type="domain" description="HTH crp-type" evidence="1">
    <location>
        <begin position="154"/>
        <end position="227"/>
    </location>
</feature>
<dbReference type="GO" id="GO:0003677">
    <property type="term" value="F:DNA binding"/>
    <property type="evidence" value="ECO:0007669"/>
    <property type="project" value="InterPro"/>
</dbReference>
<name>A0A6J4TBK3_9ACTN</name>
<evidence type="ECO:0000259" key="1">
    <source>
        <dbReference type="PROSITE" id="PS51063"/>
    </source>
</evidence>
<organism evidence="2">
    <name type="scientific">uncultured Solirubrobacterales bacterium</name>
    <dbReference type="NCBI Taxonomy" id="768556"/>
    <lineage>
        <taxon>Bacteria</taxon>
        <taxon>Bacillati</taxon>
        <taxon>Actinomycetota</taxon>
        <taxon>Thermoleophilia</taxon>
        <taxon>Solirubrobacterales</taxon>
        <taxon>environmental samples</taxon>
    </lineage>
</organism>
<dbReference type="InterPro" id="IPR036390">
    <property type="entry name" value="WH_DNA-bd_sf"/>
</dbReference>
<evidence type="ECO:0000313" key="2">
    <source>
        <dbReference type="EMBL" id="CAA9518702.1"/>
    </source>
</evidence>
<dbReference type="Gene3D" id="2.60.120.10">
    <property type="entry name" value="Jelly Rolls"/>
    <property type="match status" value="1"/>
</dbReference>
<dbReference type="PROSITE" id="PS51063">
    <property type="entry name" value="HTH_CRP_2"/>
    <property type="match status" value="1"/>
</dbReference>
<dbReference type="InterPro" id="IPR014710">
    <property type="entry name" value="RmlC-like_jellyroll"/>
</dbReference>
<dbReference type="InterPro" id="IPR012318">
    <property type="entry name" value="HTH_CRP"/>
</dbReference>
<reference evidence="2" key="1">
    <citation type="submission" date="2020-02" db="EMBL/GenBank/DDBJ databases">
        <authorList>
            <person name="Meier V. D."/>
        </authorList>
    </citation>
    <scope>NUCLEOTIDE SEQUENCE</scope>
    <source>
        <strain evidence="2">AVDCRST_MAG45</strain>
    </source>
</reference>
<dbReference type="GO" id="GO:0006355">
    <property type="term" value="P:regulation of DNA-templated transcription"/>
    <property type="evidence" value="ECO:0007669"/>
    <property type="project" value="InterPro"/>
</dbReference>
<accession>A0A6J4TBK3</accession>
<protein>
    <recommendedName>
        <fullName evidence="1">HTH crp-type domain-containing protein</fullName>
    </recommendedName>
</protein>
<dbReference type="Pfam" id="PF13545">
    <property type="entry name" value="HTH_Crp_2"/>
    <property type="match status" value="1"/>
</dbReference>
<dbReference type="SUPFAM" id="SSF46785">
    <property type="entry name" value="Winged helix' DNA-binding domain"/>
    <property type="match status" value="1"/>
</dbReference>
<dbReference type="SMART" id="SM00419">
    <property type="entry name" value="HTH_CRP"/>
    <property type="match status" value="1"/>
</dbReference>
<dbReference type="EMBL" id="CADCVU010000204">
    <property type="protein sequence ID" value="CAA9518702.1"/>
    <property type="molecule type" value="Genomic_DNA"/>
</dbReference>
<proteinExistence type="predicted"/>
<dbReference type="AlphaFoldDB" id="A0A6J4TBK3"/>